<dbReference type="GO" id="GO:0008360">
    <property type="term" value="P:regulation of cell shape"/>
    <property type="evidence" value="ECO:0007669"/>
    <property type="project" value="UniProtKB-KW"/>
</dbReference>
<dbReference type="InterPro" id="IPR004101">
    <property type="entry name" value="Mur_ligase_C"/>
</dbReference>
<evidence type="ECO:0000256" key="4">
    <source>
        <dbReference type="ARBA" id="ARBA00022598"/>
    </source>
</evidence>
<dbReference type="InterPro" id="IPR036615">
    <property type="entry name" value="Mur_ligase_C_dom_sf"/>
</dbReference>
<protein>
    <recommendedName>
        <fullName evidence="7 8">UDP-N-acetylmuramoylalanine--D-glutamate ligase</fullName>
        <ecNumber evidence="7 8">6.3.2.9</ecNumber>
    </recommendedName>
    <alternativeName>
        <fullName evidence="7">D-glutamic acid-adding enzyme</fullName>
    </alternativeName>
    <alternativeName>
        <fullName evidence="7">UDP-N-acetylmuramoyl-L-alanyl-D-glutamate synthetase</fullName>
    </alternativeName>
</protein>
<evidence type="ECO:0000256" key="1">
    <source>
        <dbReference type="ARBA" id="ARBA00004496"/>
    </source>
</evidence>
<evidence type="ECO:0000313" key="11">
    <source>
        <dbReference type="EMBL" id="TSA86904.1"/>
    </source>
</evidence>
<comment type="catalytic activity">
    <reaction evidence="7 8">
        <text>UDP-N-acetyl-alpha-D-muramoyl-L-alanine + D-glutamate + ATP = UDP-N-acetyl-alpha-D-muramoyl-L-alanyl-D-glutamate + ADP + phosphate + H(+)</text>
        <dbReference type="Rhea" id="RHEA:16429"/>
        <dbReference type="ChEBI" id="CHEBI:15378"/>
        <dbReference type="ChEBI" id="CHEBI:29986"/>
        <dbReference type="ChEBI" id="CHEBI:30616"/>
        <dbReference type="ChEBI" id="CHEBI:43474"/>
        <dbReference type="ChEBI" id="CHEBI:83898"/>
        <dbReference type="ChEBI" id="CHEBI:83900"/>
        <dbReference type="ChEBI" id="CHEBI:456216"/>
        <dbReference type="EC" id="6.3.2.9"/>
    </reaction>
</comment>
<dbReference type="GO" id="GO:0005524">
    <property type="term" value="F:ATP binding"/>
    <property type="evidence" value="ECO:0007669"/>
    <property type="project" value="UniProtKB-UniRule"/>
</dbReference>
<dbReference type="AlphaFoldDB" id="A0A553V3F6"/>
<dbReference type="EC" id="6.3.2.9" evidence="7 8"/>
<comment type="caution">
    <text evidence="11">The sequence shown here is derived from an EMBL/GenBank/DDBJ whole genome shotgun (WGS) entry which is preliminary data.</text>
</comment>
<keyword evidence="7 8" id="KW-0133">Cell shape</keyword>
<dbReference type="InterPro" id="IPR013221">
    <property type="entry name" value="Mur_ligase_cen"/>
</dbReference>
<evidence type="ECO:0000256" key="6">
    <source>
        <dbReference type="ARBA" id="ARBA00022840"/>
    </source>
</evidence>
<keyword evidence="7 8" id="KW-0961">Cell wall biogenesis/degradation</keyword>
<reference evidence="11 12" key="1">
    <citation type="submission" date="2019-07" db="EMBL/GenBank/DDBJ databases">
        <title>Helicobacter labacensis sp. nov., Helicobacter mehlei sp. nov. and Helicobacter vulpis sp. nov., isolated from gastric mucosa of red fox (Vulpis vulpis).</title>
        <authorList>
            <person name="Kusar D."/>
            <person name="Gruntar I."/>
            <person name="Pate M."/>
            <person name="Zajc U."/>
            <person name="Ocepek M."/>
        </authorList>
    </citation>
    <scope>NUCLEOTIDE SEQUENCE [LARGE SCALE GENOMIC DNA]</scope>
    <source>
        <strain evidence="11 12">L8b</strain>
    </source>
</reference>
<keyword evidence="6 7" id="KW-0067">ATP-binding</keyword>
<dbReference type="Gene3D" id="3.90.190.20">
    <property type="entry name" value="Mur ligase, C-terminal domain"/>
    <property type="match status" value="1"/>
</dbReference>
<proteinExistence type="inferred from homology"/>
<dbReference type="GO" id="GO:0005737">
    <property type="term" value="C:cytoplasm"/>
    <property type="evidence" value="ECO:0007669"/>
    <property type="project" value="UniProtKB-SubCell"/>
</dbReference>
<keyword evidence="5 7" id="KW-0547">Nucleotide-binding</keyword>
<dbReference type="Pfam" id="PF02875">
    <property type="entry name" value="Mur_ligase_C"/>
    <property type="match status" value="1"/>
</dbReference>
<evidence type="ECO:0000256" key="2">
    <source>
        <dbReference type="ARBA" id="ARBA00004752"/>
    </source>
</evidence>
<evidence type="ECO:0000256" key="8">
    <source>
        <dbReference type="RuleBase" id="RU003664"/>
    </source>
</evidence>
<feature type="binding site" evidence="7">
    <location>
        <begin position="105"/>
        <end position="111"/>
    </location>
    <ligand>
        <name>ATP</name>
        <dbReference type="ChEBI" id="CHEBI:30616"/>
    </ligand>
</feature>
<keyword evidence="4 7" id="KW-0436">Ligase</keyword>
<reference evidence="12" key="2">
    <citation type="submission" date="2019-07" db="EMBL/GenBank/DDBJ databases">
        <title>Helicobacter labacensis sp. nov., Helicobacter mehlei sp. nov. and Helicobacter vulpis sp. nov., isolated from gastric mucosa of red fox (Vulpis vulpis).</title>
        <authorList>
            <person name="Papic B."/>
        </authorList>
    </citation>
    <scope>NUCLEOTIDE SEQUENCE [LARGE SCALE GENOMIC DNA]</scope>
    <source>
        <strain evidence="12">L8b</strain>
    </source>
</reference>
<dbReference type="GO" id="GO:0071555">
    <property type="term" value="P:cell wall organization"/>
    <property type="evidence" value="ECO:0007669"/>
    <property type="project" value="UniProtKB-KW"/>
</dbReference>
<dbReference type="InterPro" id="IPR036565">
    <property type="entry name" value="Mur-like_cat_sf"/>
</dbReference>
<evidence type="ECO:0000259" key="9">
    <source>
        <dbReference type="Pfam" id="PF02875"/>
    </source>
</evidence>
<dbReference type="Gene3D" id="3.40.1190.10">
    <property type="entry name" value="Mur-like, catalytic domain"/>
    <property type="match status" value="1"/>
</dbReference>
<dbReference type="Proteomes" id="UP000319322">
    <property type="component" value="Unassembled WGS sequence"/>
</dbReference>
<feature type="domain" description="Mur ligase C-terminal" evidence="9">
    <location>
        <begin position="287"/>
        <end position="400"/>
    </location>
</feature>
<evidence type="ECO:0000256" key="3">
    <source>
        <dbReference type="ARBA" id="ARBA00022490"/>
    </source>
</evidence>
<keyword evidence="3 7" id="KW-0963">Cytoplasm</keyword>
<keyword evidence="7 8" id="KW-0573">Peptidoglycan synthesis</keyword>
<reference evidence="11 12" key="3">
    <citation type="submission" date="2019-07" db="EMBL/GenBank/DDBJ databases">
        <authorList>
            <person name="Papic B."/>
        </authorList>
    </citation>
    <scope>NUCLEOTIDE SEQUENCE [LARGE SCALE GENOMIC DNA]</scope>
    <source>
        <strain evidence="11 12">L8b</strain>
    </source>
</reference>
<gene>
    <name evidence="7" type="primary">murD</name>
    <name evidence="11" type="ORF">FNE76_00045</name>
</gene>
<comment type="function">
    <text evidence="7 8">Cell wall formation. Catalyzes the addition of glutamate to the nucleotide precursor UDP-N-acetylmuramoyl-L-alanine (UMA).</text>
</comment>
<dbReference type="GO" id="GO:0051301">
    <property type="term" value="P:cell division"/>
    <property type="evidence" value="ECO:0007669"/>
    <property type="project" value="UniProtKB-KW"/>
</dbReference>
<sequence length="424" mass="47885">MISLLGYGQTNQALATYLNKKSIPYRAYDDKTLTPSLDTHHKQLLPSKMFNPYESRLEIVSPGIPFDHPLVMASKHLVSEYDYIYTLWQTNRSSLDFPTTFFISGTNGKTTTARMLGLLLKSHNAQVGGNIGVPLIDLYTQIKTEQHKPPFVWVLETSSFSLHYTQRFAPHFYILLPLAPDHLSWHGSYEHYVHAKLKPLELMSPKAVALLHADLQDHPYIKDLRNPPQLLFYENSAHLAQLMGLDLSCVRFEEPFLLDALLALSAAKLYSGVANYELINSYAIQPHRIEVFTDDQGHIWVNDSKATNVDATLKALERFQDRYVHLILGGDTKGIDLTPLFKTLATLQVTIYVIGVSAPVIMQMAKQYHIRALLCQELKMAVQNIKDNLQTGQIALLSPSAASLDQFVSYKHRGNAFKEYVLGS</sequence>
<comment type="subcellular location">
    <subcellularLocation>
        <location evidence="1 7 8">Cytoplasm</location>
    </subcellularLocation>
</comment>
<dbReference type="InterPro" id="IPR005762">
    <property type="entry name" value="MurD"/>
</dbReference>
<accession>A0A553V3F6</accession>
<dbReference type="RefSeq" id="WP_120948152.1">
    <property type="nucleotide sequence ID" value="NZ_QXQS01000006.1"/>
</dbReference>
<dbReference type="PANTHER" id="PTHR43692">
    <property type="entry name" value="UDP-N-ACETYLMURAMOYLALANINE--D-GLUTAMATE LIGASE"/>
    <property type="match status" value="1"/>
</dbReference>
<dbReference type="GO" id="GO:0008764">
    <property type="term" value="F:UDP-N-acetylmuramoylalanine-D-glutamate ligase activity"/>
    <property type="evidence" value="ECO:0007669"/>
    <property type="project" value="UniProtKB-UniRule"/>
</dbReference>
<dbReference type="NCBIfam" id="TIGR01087">
    <property type="entry name" value="murD"/>
    <property type="match status" value="1"/>
</dbReference>
<dbReference type="EMBL" id="VKGC01000001">
    <property type="protein sequence ID" value="TSA86904.1"/>
    <property type="molecule type" value="Genomic_DNA"/>
</dbReference>
<comment type="pathway">
    <text evidence="2 7 8">Cell wall biogenesis; peptidoglycan biosynthesis.</text>
</comment>
<evidence type="ECO:0000256" key="7">
    <source>
        <dbReference type="HAMAP-Rule" id="MF_00639"/>
    </source>
</evidence>
<dbReference type="GO" id="GO:0009252">
    <property type="term" value="P:peptidoglycan biosynthetic process"/>
    <property type="evidence" value="ECO:0007669"/>
    <property type="project" value="UniProtKB-UniRule"/>
</dbReference>
<keyword evidence="12" id="KW-1185">Reference proteome</keyword>
<evidence type="ECO:0000256" key="5">
    <source>
        <dbReference type="ARBA" id="ARBA00022741"/>
    </source>
</evidence>
<evidence type="ECO:0000313" key="12">
    <source>
        <dbReference type="Proteomes" id="UP000319322"/>
    </source>
</evidence>
<dbReference type="SUPFAM" id="SSF53623">
    <property type="entry name" value="MurD-like peptide ligases, catalytic domain"/>
    <property type="match status" value="1"/>
</dbReference>
<comment type="similarity">
    <text evidence="7">Belongs to the MurCDEF family.</text>
</comment>
<keyword evidence="7 8" id="KW-0132">Cell division</keyword>
<feature type="domain" description="Mur ligase central" evidence="10">
    <location>
        <begin position="103"/>
        <end position="248"/>
    </location>
</feature>
<keyword evidence="7 8" id="KW-0131">Cell cycle</keyword>
<dbReference type="PANTHER" id="PTHR43692:SF1">
    <property type="entry name" value="UDP-N-ACETYLMURAMOYLALANINE--D-GLUTAMATE LIGASE"/>
    <property type="match status" value="1"/>
</dbReference>
<dbReference type="UniPathway" id="UPA00219"/>
<evidence type="ECO:0000259" key="10">
    <source>
        <dbReference type="Pfam" id="PF08245"/>
    </source>
</evidence>
<organism evidence="11 12">
    <name type="scientific">Helicobacter mehlei</name>
    <dbReference type="NCBI Taxonomy" id="2316080"/>
    <lineage>
        <taxon>Bacteria</taxon>
        <taxon>Pseudomonadati</taxon>
        <taxon>Campylobacterota</taxon>
        <taxon>Epsilonproteobacteria</taxon>
        <taxon>Campylobacterales</taxon>
        <taxon>Helicobacteraceae</taxon>
        <taxon>Helicobacter</taxon>
    </lineage>
</organism>
<dbReference type="HAMAP" id="MF_00639">
    <property type="entry name" value="MurD"/>
    <property type="match status" value="1"/>
</dbReference>
<dbReference type="SUPFAM" id="SSF53244">
    <property type="entry name" value="MurD-like peptide ligases, peptide-binding domain"/>
    <property type="match status" value="1"/>
</dbReference>
<name>A0A553V3F6_9HELI</name>
<dbReference type="Pfam" id="PF08245">
    <property type="entry name" value="Mur_ligase_M"/>
    <property type="match status" value="1"/>
</dbReference>